<dbReference type="OrthoDB" id="4119873at2759"/>
<dbReference type="EMBL" id="KZ805559">
    <property type="protein sequence ID" value="PVH93941.1"/>
    <property type="molecule type" value="Genomic_DNA"/>
</dbReference>
<evidence type="ECO:0000313" key="2">
    <source>
        <dbReference type="Proteomes" id="UP000244855"/>
    </source>
</evidence>
<organism evidence="1 2">
    <name type="scientific">Periconia macrospinosa</name>
    <dbReference type="NCBI Taxonomy" id="97972"/>
    <lineage>
        <taxon>Eukaryota</taxon>
        <taxon>Fungi</taxon>
        <taxon>Dikarya</taxon>
        <taxon>Ascomycota</taxon>
        <taxon>Pezizomycotina</taxon>
        <taxon>Dothideomycetes</taxon>
        <taxon>Pleosporomycetidae</taxon>
        <taxon>Pleosporales</taxon>
        <taxon>Massarineae</taxon>
        <taxon>Periconiaceae</taxon>
        <taxon>Periconia</taxon>
    </lineage>
</organism>
<proteinExistence type="predicted"/>
<evidence type="ECO:0000313" key="1">
    <source>
        <dbReference type="EMBL" id="PVH93941.1"/>
    </source>
</evidence>
<dbReference type="SUPFAM" id="SSF54427">
    <property type="entry name" value="NTF2-like"/>
    <property type="match status" value="1"/>
</dbReference>
<keyword evidence="2" id="KW-1185">Reference proteome</keyword>
<dbReference type="AlphaFoldDB" id="A0A2V1D7B2"/>
<gene>
    <name evidence="1" type="ORF">DM02DRAFT_540492</name>
</gene>
<evidence type="ECO:0008006" key="3">
    <source>
        <dbReference type="Google" id="ProtNLM"/>
    </source>
</evidence>
<sequence length="135" mass="14918">MSGSALPSGILTGMSFTEEATARSLIISLIYRYASLAREDIDHGQITELFEPDGIVQFPDGRELGPSRLGEITGTNPPKLLRHHITTLPDHWGRWDDVVKRQSNGRWLFKKKVIIVDGLDPNGWLIGALGLAEVT</sequence>
<dbReference type="Proteomes" id="UP000244855">
    <property type="component" value="Unassembled WGS sequence"/>
</dbReference>
<protein>
    <recommendedName>
        <fullName evidence="3">SnoaL-like domain-containing protein</fullName>
    </recommendedName>
</protein>
<dbReference type="InterPro" id="IPR032710">
    <property type="entry name" value="NTF2-like_dom_sf"/>
</dbReference>
<reference evidence="1 2" key="1">
    <citation type="journal article" date="2018" name="Sci. Rep.">
        <title>Comparative genomics provides insights into the lifestyle and reveals functional heterogeneity of dark septate endophytic fungi.</title>
        <authorList>
            <person name="Knapp D.G."/>
            <person name="Nemeth J.B."/>
            <person name="Barry K."/>
            <person name="Hainaut M."/>
            <person name="Henrissat B."/>
            <person name="Johnson J."/>
            <person name="Kuo A."/>
            <person name="Lim J.H.P."/>
            <person name="Lipzen A."/>
            <person name="Nolan M."/>
            <person name="Ohm R.A."/>
            <person name="Tamas L."/>
            <person name="Grigoriev I.V."/>
            <person name="Spatafora J.W."/>
            <person name="Nagy L.G."/>
            <person name="Kovacs G.M."/>
        </authorList>
    </citation>
    <scope>NUCLEOTIDE SEQUENCE [LARGE SCALE GENOMIC DNA]</scope>
    <source>
        <strain evidence="1 2">DSE2036</strain>
    </source>
</reference>
<accession>A0A2V1D7B2</accession>
<name>A0A2V1D7B2_9PLEO</name>